<feature type="chain" id="PRO_5008680713" evidence="8">
    <location>
        <begin position="26"/>
        <end position="154"/>
    </location>
</feature>
<evidence type="ECO:0000256" key="1">
    <source>
        <dbReference type="ARBA" id="ARBA00022448"/>
    </source>
</evidence>
<keyword evidence="1" id="KW-0813">Transport</keyword>
<dbReference type="RefSeq" id="WP_069186746.1">
    <property type="nucleotide sequence ID" value="NZ_FLYE01000009.1"/>
</dbReference>
<accession>A0A1C3RFL9</accession>
<feature type="binding site" description="covalent" evidence="7">
    <location>
        <position position="145"/>
    </location>
    <ligand>
        <name>heme c</name>
        <dbReference type="ChEBI" id="CHEBI:61717"/>
    </ligand>
</feature>
<feature type="signal peptide" evidence="8">
    <location>
        <begin position="1"/>
        <end position="25"/>
    </location>
</feature>
<dbReference type="InterPro" id="IPR002321">
    <property type="entry name" value="Cyt_c_II"/>
</dbReference>
<name>A0A1C3RFL9_9PROT</name>
<dbReference type="GO" id="GO:0022900">
    <property type="term" value="P:electron transport chain"/>
    <property type="evidence" value="ECO:0007669"/>
    <property type="project" value="InterPro"/>
</dbReference>
<dbReference type="GO" id="GO:0009055">
    <property type="term" value="F:electron transfer activity"/>
    <property type="evidence" value="ECO:0007669"/>
    <property type="project" value="InterPro"/>
</dbReference>
<evidence type="ECO:0000256" key="5">
    <source>
        <dbReference type="ARBA" id="ARBA00023004"/>
    </source>
</evidence>
<proteinExistence type="predicted"/>
<feature type="binding site" description="axial binding residue" evidence="6">
    <location>
        <position position="146"/>
    </location>
    <ligand>
        <name>heme c</name>
        <dbReference type="ChEBI" id="CHEBI:61717"/>
    </ligand>
    <ligandPart>
        <name>Fe</name>
        <dbReference type="ChEBI" id="CHEBI:18248"/>
    </ligandPart>
</feature>
<comment type="PTM">
    <text evidence="7">Binds 1 heme group per subunit.</text>
</comment>
<evidence type="ECO:0000256" key="7">
    <source>
        <dbReference type="PIRSR" id="PIRSR000027-2"/>
    </source>
</evidence>
<evidence type="ECO:0000313" key="10">
    <source>
        <dbReference type="Proteomes" id="UP000231658"/>
    </source>
</evidence>
<organism evidence="9 10">
    <name type="scientific">Candidatus Terasakiella magnetica</name>
    <dbReference type="NCBI Taxonomy" id="1867952"/>
    <lineage>
        <taxon>Bacteria</taxon>
        <taxon>Pseudomonadati</taxon>
        <taxon>Pseudomonadota</taxon>
        <taxon>Alphaproteobacteria</taxon>
        <taxon>Rhodospirillales</taxon>
        <taxon>Terasakiellaceae</taxon>
        <taxon>Terasakiella</taxon>
    </lineage>
</organism>
<dbReference type="EMBL" id="FLYE01000009">
    <property type="protein sequence ID" value="SCA56059.1"/>
    <property type="molecule type" value="Genomic_DNA"/>
</dbReference>
<evidence type="ECO:0000256" key="4">
    <source>
        <dbReference type="ARBA" id="ARBA00022982"/>
    </source>
</evidence>
<dbReference type="Gene3D" id="1.20.120.10">
    <property type="entry name" value="Cytochrome c/b562"/>
    <property type="match status" value="1"/>
</dbReference>
<dbReference type="PIRSF" id="PIRSF000027">
    <property type="entry name" value="Cytc_c_prime"/>
    <property type="match status" value="1"/>
</dbReference>
<reference evidence="9 10" key="1">
    <citation type="submission" date="2016-07" db="EMBL/GenBank/DDBJ databases">
        <authorList>
            <person name="Lefevre C.T."/>
        </authorList>
    </citation>
    <scope>NUCLEOTIDE SEQUENCE [LARGE SCALE GENOMIC DNA]</scope>
    <source>
        <strain evidence="9">PR1</strain>
    </source>
</reference>
<keyword evidence="5 6" id="KW-0408">Iron</keyword>
<dbReference type="STRING" id="1867952.MTBPR1_170005"/>
<dbReference type="AlphaFoldDB" id="A0A1C3RFL9"/>
<dbReference type="GO" id="GO:0042597">
    <property type="term" value="C:periplasmic space"/>
    <property type="evidence" value="ECO:0007669"/>
    <property type="project" value="InterPro"/>
</dbReference>
<evidence type="ECO:0000256" key="6">
    <source>
        <dbReference type="PIRSR" id="PIRSR000027-1"/>
    </source>
</evidence>
<keyword evidence="2 7" id="KW-0349">Heme</keyword>
<feature type="binding site" description="covalent" evidence="7">
    <location>
        <position position="142"/>
    </location>
    <ligand>
        <name>heme c</name>
        <dbReference type="ChEBI" id="CHEBI:61717"/>
    </ligand>
</feature>
<dbReference type="GO" id="GO:0020037">
    <property type="term" value="F:heme binding"/>
    <property type="evidence" value="ECO:0007669"/>
    <property type="project" value="InterPro"/>
</dbReference>
<evidence type="ECO:0000313" key="9">
    <source>
        <dbReference type="EMBL" id="SCA56059.1"/>
    </source>
</evidence>
<dbReference type="SUPFAM" id="SSF47175">
    <property type="entry name" value="Cytochromes"/>
    <property type="match status" value="1"/>
</dbReference>
<evidence type="ECO:0000256" key="2">
    <source>
        <dbReference type="ARBA" id="ARBA00022617"/>
    </source>
</evidence>
<dbReference type="InterPro" id="IPR010980">
    <property type="entry name" value="Cyt_c/b562"/>
</dbReference>
<evidence type="ECO:0000256" key="8">
    <source>
        <dbReference type="SAM" id="SignalP"/>
    </source>
</evidence>
<dbReference type="InterPro" id="IPR012127">
    <property type="entry name" value="Cyt_c_prime"/>
</dbReference>
<keyword evidence="3 6" id="KW-0479">Metal-binding</keyword>
<dbReference type="Pfam" id="PF01322">
    <property type="entry name" value="Cytochrom_C_2"/>
    <property type="match status" value="1"/>
</dbReference>
<protein>
    <submittedName>
        <fullName evidence="9">Cytochrome c</fullName>
    </submittedName>
</protein>
<keyword evidence="10" id="KW-1185">Reference proteome</keyword>
<dbReference type="GO" id="GO:0005506">
    <property type="term" value="F:iron ion binding"/>
    <property type="evidence" value="ECO:0007669"/>
    <property type="project" value="InterPro"/>
</dbReference>
<keyword evidence="8" id="KW-0732">Signal</keyword>
<sequence>MFRKTLMVAAICGAVFTFSTAVTQAHDGATGVIKERMDMMKLIAKNTKRIAPIAMGSEDMDLKAVEESAGYIAKTAADVIMRFPKGSTSMVSEAKENIWTDWDKFAASMKSLSQDAAALEKLAKEGEEFELTDAFGKMASNCKKCHTDFRMKKE</sequence>
<dbReference type="Proteomes" id="UP000231658">
    <property type="component" value="Unassembled WGS sequence"/>
</dbReference>
<keyword evidence="4" id="KW-0249">Electron transport</keyword>
<dbReference type="PROSITE" id="PS51009">
    <property type="entry name" value="CYTCII"/>
    <property type="match status" value="1"/>
</dbReference>
<gene>
    <name evidence="9" type="ORF">MTBPR1_170005</name>
</gene>
<evidence type="ECO:0000256" key="3">
    <source>
        <dbReference type="ARBA" id="ARBA00022723"/>
    </source>
</evidence>